<proteinExistence type="inferred from homology"/>
<feature type="domain" description="PLD phosphodiesterase" evidence="2">
    <location>
        <begin position="329"/>
        <end position="356"/>
    </location>
</feature>
<keyword evidence="1" id="KW-1208">Phospholipid metabolism</keyword>
<keyword evidence="1" id="KW-0472">Membrane</keyword>
<dbReference type="InterPro" id="IPR001736">
    <property type="entry name" value="PLipase_D/transphosphatidylase"/>
</dbReference>
<feature type="active site" evidence="1">
    <location>
        <position position="336"/>
    </location>
</feature>
<accession>B2JCV7</accession>
<feature type="active site" evidence="1">
    <location>
        <position position="136"/>
    </location>
</feature>
<dbReference type="HOGENOM" id="CLU_038053_0_0_4"/>
<feature type="active site" evidence="1">
    <location>
        <position position="131"/>
    </location>
</feature>
<dbReference type="STRING" id="391038.Bphy_0383"/>
<feature type="active site" evidence="1">
    <location>
        <position position="334"/>
    </location>
</feature>
<dbReference type="Proteomes" id="UP000001192">
    <property type="component" value="Chromosome 1"/>
</dbReference>
<dbReference type="AlphaFoldDB" id="B2JCV7"/>
<dbReference type="GO" id="GO:0005886">
    <property type="term" value="C:plasma membrane"/>
    <property type="evidence" value="ECO:0007669"/>
    <property type="project" value="UniProtKB-SubCell"/>
</dbReference>
<gene>
    <name evidence="1" type="primary">clsB</name>
    <name evidence="3" type="ordered locus">Bphy_0383</name>
</gene>
<keyword evidence="1" id="KW-0443">Lipid metabolism</keyword>
<dbReference type="RefSeq" id="WP_012399802.1">
    <property type="nucleotide sequence ID" value="NC_010622.1"/>
</dbReference>
<dbReference type="EMBL" id="CP001043">
    <property type="protein sequence ID" value="ACC69576.1"/>
    <property type="molecule type" value="Genomic_DNA"/>
</dbReference>
<dbReference type="InterPro" id="IPR025202">
    <property type="entry name" value="PLD-like_dom"/>
</dbReference>
<comment type="similarity">
    <text evidence="1">Belongs to the phospholipase D family. Cardiolipin synthase subfamily. ClsB sub-subfamily.</text>
</comment>
<dbReference type="InterPro" id="IPR030872">
    <property type="entry name" value="Cardiolipin_synth_ClsB"/>
</dbReference>
<comment type="catalytic activity">
    <reaction evidence="1">
        <text>2 a 1,2-diacyl-sn-glycero-3-phospho-(1'-sn-glycerol) = a cardiolipin + glycerol</text>
        <dbReference type="Rhea" id="RHEA:31451"/>
        <dbReference type="ChEBI" id="CHEBI:17754"/>
        <dbReference type="ChEBI" id="CHEBI:62237"/>
        <dbReference type="ChEBI" id="CHEBI:64716"/>
    </reaction>
</comment>
<dbReference type="PANTHER" id="PTHR21248:SF22">
    <property type="entry name" value="PHOSPHOLIPASE D"/>
    <property type="match status" value="1"/>
</dbReference>
<evidence type="ECO:0000313" key="3">
    <source>
        <dbReference type="EMBL" id="ACC69576.1"/>
    </source>
</evidence>
<dbReference type="Gene3D" id="3.30.870.10">
    <property type="entry name" value="Endonuclease Chain A"/>
    <property type="match status" value="2"/>
</dbReference>
<dbReference type="Pfam" id="PF13091">
    <property type="entry name" value="PLDc_2"/>
    <property type="match status" value="2"/>
</dbReference>
<feature type="active site" evidence="1">
    <location>
        <position position="341"/>
    </location>
</feature>
<dbReference type="SUPFAM" id="SSF56024">
    <property type="entry name" value="Phospholipase D/nuclease"/>
    <property type="match status" value="2"/>
</dbReference>
<keyword evidence="1" id="KW-0808">Transferase</keyword>
<dbReference type="CDD" id="cd09110">
    <property type="entry name" value="PLDc_CLS_1"/>
    <property type="match status" value="1"/>
</dbReference>
<dbReference type="PROSITE" id="PS50035">
    <property type="entry name" value="PLD"/>
    <property type="match status" value="2"/>
</dbReference>
<dbReference type="PANTHER" id="PTHR21248">
    <property type="entry name" value="CARDIOLIPIN SYNTHASE"/>
    <property type="match status" value="1"/>
</dbReference>
<dbReference type="KEGG" id="bph:Bphy_0383"/>
<evidence type="ECO:0000256" key="1">
    <source>
        <dbReference type="HAMAP-Rule" id="MF_01917"/>
    </source>
</evidence>
<keyword evidence="4" id="KW-1185">Reference proteome</keyword>
<organism evidence="3 4">
    <name type="scientific">Paraburkholderia phymatum (strain DSM 17167 / CIP 108236 / LMG 21445 / STM815)</name>
    <name type="common">Burkholderia phymatum</name>
    <dbReference type="NCBI Taxonomy" id="391038"/>
    <lineage>
        <taxon>Bacteria</taxon>
        <taxon>Pseudomonadati</taxon>
        <taxon>Pseudomonadota</taxon>
        <taxon>Betaproteobacteria</taxon>
        <taxon>Burkholderiales</taxon>
        <taxon>Burkholderiaceae</taxon>
        <taxon>Paraburkholderia</taxon>
    </lineage>
</organism>
<dbReference type="OrthoDB" id="9762009at2"/>
<feature type="active site" evidence="1">
    <location>
        <position position="129"/>
    </location>
</feature>
<feature type="domain" description="PLD phosphodiesterase" evidence="2">
    <location>
        <begin position="124"/>
        <end position="151"/>
    </location>
</feature>
<dbReference type="HAMAP" id="MF_01917">
    <property type="entry name" value="Cardiolipin_synth_ClsB"/>
    <property type="match status" value="1"/>
</dbReference>
<dbReference type="NCBIfam" id="NF008427">
    <property type="entry name" value="PRK11263.1"/>
    <property type="match status" value="1"/>
</dbReference>
<keyword evidence="1" id="KW-0444">Lipid biosynthesis</keyword>
<keyword evidence="1" id="KW-0594">Phospholipid biosynthesis</keyword>
<sequence length="426" mass="47589">MTGGGRRRFDRLTQHLPGRRYWSRYRFCSGNTVRLFTAGEPYFAALTQRIDAAQREVALETYIFCDDPAGRPVSDALIRAASRGVHVRVITDGVGTQRLPMFNDWQAAGIEHRIYNPHIFGRFGFSRTHRKLAVVDGEFAYCGGINVVDDYDQNGARLPYARWDFAVELQGPVVADVLEAIDVQWERIRIGHRPALAPPAVGGSTPQAATARFVRARSSAGTAASGRSSDMRAIAEPCIAFVARDNFVNRRAIERAYLTAIGQARSEVLLANPYFMPGRKLRRALMLAAQRGVDVRLVIGRKEFAVLDYAVPFLYRQLLKSGVKIAEYEKTMLHGKVAVVDSNWGTVGSSNLDALSLMLNNEANVVLVLHPEIDQLRDAILAAFDESRRIDEKHYESRPAGERLLNWVAYNTYRLAMKLLTVGGYD</sequence>
<dbReference type="eggNOG" id="COG1502">
    <property type="taxonomic scope" value="Bacteria"/>
</dbReference>
<evidence type="ECO:0000313" key="4">
    <source>
        <dbReference type="Proteomes" id="UP000001192"/>
    </source>
</evidence>
<dbReference type="GO" id="GO:0008808">
    <property type="term" value="F:cardiolipin synthase activity"/>
    <property type="evidence" value="ECO:0007669"/>
    <property type="project" value="InterPro"/>
</dbReference>
<comment type="function">
    <text evidence="1">Catalyzes the phosphatidyl group transfer from one phosphatidylglycerol molecule to another to form cardiolipin (CL) (diphosphatidylglycerol) and glycerol.</text>
</comment>
<name>B2JCV7_PARP8</name>
<dbReference type="GO" id="GO:0032049">
    <property type="term" value="P:cardiolipin biosynthetic process"/>
    <property type="evidence" value="ECO:0007669"/>
    <property type="project" value="InterPro"/>
</dbReference>
<keyword evidence="1" id="KW-1003">Cell membrane</keyword>
<evidence type="ECO:0000259" key="2">
    <source>
        <dbReference type="PROSITE" id="PS50035"/>
    </source>
</evidence>
<reference evidence="4" key="1">
    <citation type="journal article" date="2014" name="Stand. Genomic Sci.">
        <title>Complete genome sequence of Burkholderia phymatum STM815(T), a broad host range and efficient nitrogen-fixing symbiont of Mimosa species.</title>
        <authorList>
            <person name="Moulin L."/>
            <person name="Klonowska A."/>
            <person name="Caroline B."/>
            <person name="Booth K."/>
            <person name="Vriezen J.A."/>
            <person name="Melkonian R."/>
            <person name="James E.K."/>
            <person name="Young J.P."/>
            <person name="Bena G."/>
            <person name="Hauser L."/>
            <person name="Land M."/>
            <person name="Kyrpides N."/>
            <person name="Bruce D."/>
            <person name="Chain P."/>
            <person name="Copeland A."/>
            <person name="Pitluck S."/>
            <person name="Woyke T."/>
            <person name="Lizotte-Waniewski M."/>
            <person name="Bristow J."/>
            <person name="Riley M."/>
        </authorList>
    </citation>
    <scope>NUCLEOTIDE SEQUENCE [LARGE SCALE GENOMIC DNA]</scope>
    <source>
        <strain evidence="4">DSM 17167 / CIP 108236 / LMG 21445 / STM815</strain>
    </source>
</reference>
<protein>
    <recommendedName>
        <fullName evidence="1">Cardiolipin synthase B</fullName>
        <shortName evidence="1">CL synthase</shortName>
        <ecNumber evidence="1">2.7.8.-</ecNumber>
    </recommendedName>
</protein>
<dbReference type="EC" id="2.7.8.-" evidence="1"/>
<dbReference type="CDD" id="cd09159">
    <property type="entry name" value="PLDc_ybhO_like_2"/>
    <property type="match status" value="1"/>
</dbReference>
<comment type="subcellular location">
    <subcellularLocation>
        <location evidence="1">Cell membrane</location>
        <topology evidence="1">Peripheral membrane protein</topology>
    </subcellularLocation>
</comment>
<dbReference type="SMART" id="SM00155">
    <property type="entry name" value="PLDc"/>
    <property type="match status" value="2"/>
</dbReference>